<evidence type="ECO:0000313" key="5">
    <source>
        <dbReference type="Proteomes" id="UP000825483"/>
    </source>
</evidence>
<dbReference type="Pfam" id="PF10145">
    <property type="entry name" value="PhageMin_Tail"/>
    <property type="match status" value="1"/>
</dbReference>
<reference evidence="4" key="1">
    <citation type="journal article" date="2022" name="Int. J. Syst. Evol. Microbiol.">
        <title>Prevotella lacticifex sp. nov., isolated from the rumen of cows.</title>
        <authorList>
            <person name="Shinkai T."/>
            <person name="Ikeyama N."/>
            <person name="Kumagai M."/>
            <person name="Ohmori H."/>
            <person name="Sakamoto M."/>
            <person name="Ohkuma M."/>
            <person name="Mitsumori M."/>
        </authorList>
    </citation>
    <scope>NUCLEOTIDE SEQUENCE</scope>
    <source>
        <strain evidence="4">R5076</strain>
    </source>
</reference>
<feature type="coiled-coil region" evidence="1">
    <location>
        <begin position="597"/>
        <end position="624"/>
    </location>
</feature>
<dbReference type="EMBL" id="BPUB01000001">
    <property type="protein sequence ID" value="GJG58653.1"/>
    <property type="molecule type" value="Genomic_DNA"/>
</dbReference>
<gene>
    <name evidence="4" type="ORF">PRLR5076_15040</name>
</gene>
<feature type="region of interest" description="Disordered" evidence="2">
    <location>
        <begin position="907"/>
        <end position="963"/>
    </location>
</feature>
<sequence length="1547" mass="172417">MASNTQEFKTVVSLNAKQAQDELLKLKKQVEDLKKKKDDALKGNGSWSKEESINLRQAKAAAKAYESTVSKTISTLSNMGTASVGEVRDAVKQLKKLMNDTTDPKDYQKLEEFLEQCKFRISGMTDATKLTAKEMRELMNNSQLVAKVLGNINTSSLKDLTTARDAIQKSMNNADPSSWKYKSQEENLKKVQNRIAQIKAEQQQINSLVDQYDIELRNCQKSSAEINKESQMIGQTMNNLTKSSIRELEMAKDLVEQRLKYTRQDSEEFKTLTHQAKQLNNQLEIVNNKSKDTRGIWSKISGFFNTNWGFFTQAIGALTGLTVTIRKATTAYAEMEDTMANVRKYTNQTDEQVRLMNEDFKKMNTRTSREQLNELAGAAGRLGKQSKKDIEDFVEAADKINVALGDDLGKGAVDKIGKLANVFGEEGRLGLKQAMLSTGSAINELAQSSSANAGYIVDFTADLAGVGRQAGMTQAQIMGLASALDQNMQEEATASTVFSQLITKMYQDPAKFANIAGIEVQKFTKLLKENANGALLEFMQSMQNKGGFAEMAPMFESMNLDGTRAVGVLSSVATHLDQVRAAQNTATKAYEAGTSVLNEFNTNNSTVNAELDKAKKKFNDLTIELGQKLMPVASMAVTSGSLLIKTLEGIMSFVVRFRSTLALLTIAITILTIAKEKDLIVTKLIALWNEKLVPGFKNLWKIIKTNPYAALALVAVTVVGVIIDLTRKTDALTQAEKNLTKIRNDAMVNMQEEKSKIDLLVKAAKNDKLSMDDRQKAIKELNNIIPGYNAKLDAETKRYRANEKALKDYNKQLQRKYELEGAKDMLRQLGKQKAEAQIAVDQAQKALENALNAGSGMTYTTSWGIVGNTTQDLVDQARRRLNSAKLELESVKTQINAITDSYGNELQKDAVKGSGGNNRPDPDAGGGGNSYVDPKQQKKIEAERKKREAEEKRRAAAALKAKKAEDKQIEAETDLHLAKLLNSYALNEISREDFIKQREKIEKEGLDKRMKIWDKESSEYKDLQTKEEDATREKVEAIDKLRKRNVESDYKKEEQKIYLEYTTKGSSLYMDEDARDERLFYNQQDYIKKRIVLAKIGSEEWFDLRDELEENDNQHRIQREQKHQERLNQYREQFGRQDLATQEKLAIDGLDKIAKIELAKYKDGTEEKLKAEKEFQVMRQQLVLYYAEQRSEQNLYNSKGEQFKRNADTAYKTASNNAKADYENDHPTGTGVGDYYTSDVTIYASTLANIKKMEQQGVVSHQEAMAAMSQATADMCNGLSAKMQAAYDAISPIMSAMSSYYSAQSDYEVTVTEKKYDKMIEKAGNNSAKSKKLEEKKQKEIAKIKTKYNRKQVKIQIAQAIAQTAVAALNAYASAAATPVVGHVLAPIAAGIATAAGMIQVATVKKQAQAQEAGYYEGGFTGGNRYRREAGVVHEGEFVANHNAVNNPQLLPALRLIDVAQRNNTVGRLTATDVSRAMGVGGATVVSAPTVNVQTDNSELAGTLQQARDTIDRLSTMLANGDINVRMPDWDDFDRSRSHWDKIKGNK</sequence>
<dbReference type="InterPro" id="IPR010090">
    <property type="entry name" value="Phage_tape_meas"/>
</dbReference>
<feature type="coiled-coil region" evidence="1">
    <location>
        <begin position="181"/>
        <end position="208"/>
    </location>
</feature>
<evidence type="ECO:0000256" key="2">
    <source>
        <dbReference type="SAM" id="MobiDB-lite"/>
    </source>
</evidence>
<accession>A0A9R1CY67</accession>
<evidence type="ECO:0000256" key="1">
    <source>
        <dbReference type="SAM" id="Coils"/>
    </source>
</evidence>
<dbReference type="GeneID" id="72467314"/>
<name>A0A9R1CY67_9BACT</name>
<proteinExistence type="predicted"/>
<keyword evidence="1" id="KW-0175">Coiled coil</keyword>
<feature type="compositionally biased region" description="Basic and acidic residues" evidence="2">
    <location>
        <begin position="935"/>
        <end position="954"/>
    </location>
</feature>
<evidence type="ECO:0000259" key="3">
    <source>
        <dbReference type="Pfam" id="PF10145"/>
    </source>
</evidence>
<organism evidence="4 5">
    <name type="scientific">Prevotella lacticifex</name>
    <dbReference type="NCBI Taxonomy" id="2854755"/>
    <lineage>
        <taxon>Bacteria</taxon>
        <taxon>Pseudomonadati</taxon>
        <taxon>Bacteroidota</taxon>
        <taxon>Bacteroidia</taxon>
        <taxon>Bacteroidales</taxon>
        <taxon>Prevotellaceae</taxon>
        <taxon>Prevotella</taxon>
    </lineage>
</organism>
<dbReference type="RefSeq" id="WP_223929145.1">
    <property type="nucleotide sequence ID" value="NZ_BPTU01000001.1"/>
</dbReference>
<feature type="domain" description="Phage tail tape measure protein" evidence="3">
    <location>
        <begin position="358"/>
        <end position="544"/>
    </location>
</feature>
<feature type="coiled-coil region" evidence="1">
    <location>
        <begin position="792"/>
        <end position="901"/>
    </location>
</feature>
<dbReference type="Proteomes" id="UP000825483">
    <property type="component" value="Unassembled WGS sequence"/>
</dbReference>
<comment type="caution">
    <text evidence="4">The sequence shown here is derived from an EMBL/GenBank/DDBJ whole genome shotgun (WGS) entry which is preliminary data.</text>
</comment>
<keyword evidence="5" id="KW-1185">Reference proteome</keyword>
<evidence type="ECO:0000313" key="4">
    <source>
        <dbReference type="EMBL" id="GJG58653.1"/>
    </source>
</evidence>
<feature type="coiled-coil region" evidence="1">
    <location>
        <begin position="16"/>
        <end position="43"/>
    </location>
</feature>
<dbReference type="NCBIfam" id="TIGR01760">
    <property type="entry name" value="tape_meas_TP901"/>
    <property type="match status" value="1"/>
</dbReference>
<protein>
    <recommendedName>
        <fullName evidence="3">Phage tail tape measure protein domain-containing protein</fullName>
    </recommendedName>
</protein>